<evidence type="ECO:0000313" key="6">
    <source>
        <dbReference type="EMBL" id="KGQ36805.1"/>
    </source>
</evidence>
<evidence type="ECO:0000313" key="7">
    <source>
        <dbReference type="Proteomes" id="UP000030539"/>
    </source>
</evidence>
<protein>
    <submittedName>
        <fullName evidence="6">Molecular chaperone DnaK</fullName>
    </submittedName>
</protein>
<evidence type="ECO:0000256" key="3">
    <source>
        <dbReference type="ARBA" id="ARBA00022833"/>
    </source>
</evidence>
<evidence type="ECO:0000256" key="2">
    <source>
        <dbReference type="ARBA" id="ARBA00022771"/>
    </source>
</evidence>
<sequence length="70" mass="8509">MDQIDRANELAQLERDYNLQQRQQKTVRQSLTHCIDCNEPIPENRRKLQGVTRCIDCQTIYEQQQKQYRK</sequence>
<evidence type="ECO:0000256" key="4">
    <source>
        <dbReference type="PROSITE-ProRule" id="PRU00510"/>
    </source>
</evidence>
<comment type="caution">
    <text evidence="4">Lacks conserved residue(s) required for the propagation of feature annotation.</text>
</comment>
<evidence type="ECO:0000259" key="5">
    <source>
        <dbReference type="Pfam" id="PF01258"/>
    </source>
</evidence>
<reference evidence="6 7" key="1">
    <citation type="submission" date="2014-08" db="EMBL/GenBank/DDBJ databases">
        <title>Chaperone-usher fimbriae in a diverse selection of Gallibacterium genomes.</title>
        <authorList>
            <person name="Kudirkiene E."/>
            <person name="Bager R.J."/>
            <person name="Johnson T.J."/>
            <person name="Bojesen A.M."/>
        </authorList>
    </citation>
    <scope>NUCLEOTIDE SEQUENCE [LARGE SCALE GENOMIC DNA]</scope>
    <source>
        <strain evidence="6 7">CCM5974</strain>
    </source>
</reference>
<dbReference type="GO" id="GO:0008270">
    <property type="term" value="F:zinc ion binding"/>
    <property type="evidence" value="ECO:0007669"/>
    <property type="project" value="UniProtKB-KW"/>
</dbReference>
<gene>
    <name evidence="6" type="ORF">JP36_08760</name>
</gene>
<dbReference type="PANTHER" id="PTHR38777:SF1">
    <property type="entry name" value="DNAK SUPPRESSOR PROTEIN"/>
    <property type="match status" value="1"/>
</dbReference>
<name>A0A0A2Y2G8_9PAST</name>
<dbReference type="RefSeq" id="WP_039173884.1">
    <property type="nucleotide sequence ID" value="NZ_JPXX01000023.1"/>
</dbReference>
<dbReference type="EMBL" id="JPXX01000023">
    <property type="protein sequence ID" value="KGQ36805.1"/>
    <property type="molecule type" value="Genomic_DNA"/>
</dbReference>
<dbReference type="NCBIfam" id="TIGR02419">
    <property type="entry name" value="C4_traR_proteo"/>
    <property type="match status" value="1"/>
</dbReference>
<dbReference type="AlphaFoldDB" id="A0A0A2Y2G8"/>
<dbReference type="PROSITE" id="PS51128">
    <property type="entry name" value="ZF_DKSA_2"/>
    <property type="match status" value="1"/>
</dbReference>
<evidence type="ECO:0000256" key="1">
    <source>
        <dbReference type="ARBA" id="ARBA00022723"/>
    </source>
</evidence>
<dbReference type="STRING" id="155515.JP36_08760"/>
<comment type="caution">
    <text evidence="6">The sequence shown here is derived from an EMBL/GenBank/DDBJ whole genome shotgun (WGS) entry which is preliminary data.</text>
</comment>
<feature type="domain" description="Zinc finger DksA/TraR C4-type" evidence="5">
    <location>
        <begin position="32"/>
        <end position="63"/>
    </location>
</feature>
<dbReference type="eggNOG" id="COG1734">
    <property type="taxonomic scope" value="Bacteria"/>
</dbReference>
<dbReference type="SUPFAM" id="SSF57716">
    <property type="entry name" value="Glucocorticoid receptor-like (DNA-binding domain)"/>
    <property type="match status" value="1"/>
</dbReference>
<proteinExistence type="predicted"/>
<dbReference type="GO" id="GO:1900378">
    <property type="term" value="P:positive regulation of secondary metabolite biosynthetic process"/>
    <property type="evidence" value="ECO:0007669"/>
    <property type="project" value="TreeGrafter"/>
</dbReference>
<dbReference type="Proteomes" id="UP000030539">
    <property type="component" value="Unassembled WGS sequence"/>
</dbReference>
<dbReference type="PANTHER" id="PTHR38777">
    <property type="entry name" value="FELS-2 PROPHAGE PROTEIN"/>
    <property type="match status" value="1"/>
</dbReference>
<dbReference type="InterPro" id="IPR012783">
    <property type="entry name" value="Znf_C4_TraR"/>
</dbReference>
<dbReference type="Pfam" id="PF01258">
    <property type="entry name" value="zf-dskA_traR"/>
    <property type="match status" value="1"/>
</dbReference>
<keyword evidence="2" id="KW-0863">Zinc-finger</keyword>
<accession>A0A0A2Y2G8</accession>
<keyword evidence="3" id="KW-0862">Zinc</keyword>
<keyword evidence="1" id="KW-0479">Metal-binding</keyword>
<dbReference type="InterPro" id="IPR000962">
    <property type="entry name" value="Znf_DskA_TraR"/>
</dbReference>
<organism evidence="6 7">
    <name type="scientific">Gallibacterium genomosp. 1</name>
    <dbReference type="NCBI Taxonomy" id="155515"/>
    <lineage>
        <taxon>Bacteria</taxon>
        <taxon>Pseudomonadati</taxon>
        <taxon>Pseudomonadota</taxon>
        <taxon>Gammaproteobacteria</taxon>
        <taxon>Pasteurellales</taxon>
        <taxon>Pasteurellaceae</taxon>
        <taxon>Gallibacterium</taxon>
    </lineage>
</organism>